<keyword evidence="4" id="KW-0410">Iron transport</keyword>
<feature type="signal peptide" evidence="13">
    <location>
        <begin position="1"/>
        <end position="28"/>
    </location>
</feature>
<evidence type="ECO:0000256" key="1">
    <source>
        <dbReference type="ARBA" id="ARBA00004571"/>
    </source>
</evidence>
<dbReference type="PANTHER" id="PTHR32552">
    <property type="entry name" value="FERRICHROME IRON RECEPTOR-RELATED"/>
    <property type="match status" value="1"/>
</dbReference>
<evidence type="ECO:0000259" key="14">
    <source>
        <dbReference type="Pfam" id="PF00593"/>
    </source>
</evidence>
<keyword evidence="8 12" id="KW-0798">TonB box</keyword>
<evidence type="ECO:0000256" key="3">
    <source>
        <dbReference type="ARBA" id="ARBA00022452"/>
    </source>
</evidence>
<accession>A0ABU1ML67</accession>
<keyword evidence="17" id="KW-1185">Reference proteome</keyword>
<dbReference type="RefSeq" id="WP_309804958.1">
    <property type="nucleotide sequence ID" value="NZ_JAVDRD010000004.1"/>
</dbReference>
<dbReference type="Pfam" id="PF07715">
    <property type="entry name" value="Plug"/>
    <property type="match status" value="1"/>
</dbReference>
<evidence type="ECO:0000256" key="10">
    <source>
        <dbReference type="ARBA" id="ARBA00023237"/>
    </source>
</evidence>
<evidence type="ECO:0000256" key="13">
    <source>
        <dbReference type="SAM" id="SignalP"/>
    </source>
</evidence>
<dbReference type="SUPFAM" id="SSF56935">
    <property type="entry name" value="Porins"/>
    <property type="match status" value="1"/>
</dbReference>
<comment type="similarity">
    <text evidence="11 12">Belongs to the TonB-dependent receptor family.</text>
</comment>
<dbReference type="Gene3D" id="2.40.170.20">
    <property type="entry name" value="TonB-dependent receptor, beta-barrel domain"/>
    <property type="match status" value="1"/>
</dbReference>
<evidence type="ECO:0000256" key="6">
    <source>
        <dbReference type="ARBA" id="ARBA00023004"/>
    </source>
</evidence>
<dbReference type="PROSITE" id="PS52016">
    <property type="entry name" value="TONB_DEPENDENT_REC_3"/>
    <property type="match status" value="1"/>
</dbReference>
<keyword evidence="16" id="KW-0675">Receptor</keyword>
<keyword evidence="10 11" id="KW-0998">Cell outer membrane</keyword>
<keyword evidence="3 11" id="KW-1134">Transmembrane beta strand</keyword>
<reference evidence="16 17" key="1">
    <citation type="submission" date="2023-07" db="EMBL/GenBank/DDBJ databases">
        <title>Sorghum-associated microbial communities from plants grown in Nebraska, USA.</title>
        <authorList>
            <person name="Schachtman D."/>
        </authorList>
    </citation>
    <scope>NUCLEOTIDE SEQUENCE [LARGE SCALE GENOMIC DNA]</scope>
    <source>
        <strain evidence="16 17">DS1027</strain>
    </source>
</reference>
<evidence type="ECO:0000256" key="4">
    <source>
        <dbReference type="ARBA" id="ARBA00022496"/>
    </source>
</evidence>
<evidence type="ECO:0000313" key="17">
    <source>
        <dbReference type="Proteomes" id="UP001184150"/>
    </source>
</evidence>
<feature type="domain" description="TonB-dependent receptor-like beta-barrel" evidence="14">
    <location>
        <begin position="290"/>
        <end position="690"/>
    </location>
</feature>
<comment type="caution">
    <text evidence="16">The sequence shown here is derived from an EMBL/GenBank/DDBJ whole genome shotgun (WGS) entry which is preliminary data.</text>
</comment>
<sequence length="725" mass="77850">MRTALSFKGLLLTGAGLAILTASPSAYAQNASAAQDEAASDGLQVITVTAQRRSENLQATPVAVTAFTGDSLKTMQVSSVLDMAQHVPNVSFTSALASSSSVAAFIRGAGQANAGFAFTDSAVGFYVDDVYHARLSGTNLLFNDIDRIEVLRGPQGTLYGRNNLTGAVKVVRKQADGTTFGSAEGSYGSRDYNDQKATFSTAIAPDKLAVIVSGFHQYKGDYYDAPAIGGKRGKDEQYGARVGLAWIGDGPFSAKANVSYTHEKGDGAAQINFTEGLKETGGAFGTYISPIPSSSFNEQINADLTLGYDFDNGLKLKAITGYIRGDDRFRFDVYGGQVNATTGAYTAGFDRRSNMINHQFSQELQLSGDVGGNVQFILGGYYFHETIRQVFNDTVLGYQVLPDTIHQVTNSYAGFGQATWRFAPRFSLTLGGRYTRETKDIDATLSNGLFLPSQTLTAVGGHLSFTNFSPKGEIDFQATRDIFIYASISRGFQSGGFNASVVANPTLFNTPYGAETVTAYEAGMKSEFFDHHLRVNADWFVNRFGEIQTNTYIGTSVVTQNAGTALVHGPELEVTAEPVHGLTLFGNGSLTLDKYLKLNANSAAARANADALPRVSKWQYNIGFNARHSLGGEGMGTLHASSSLAYRSSYNVDPGLVAISQMPAQTLLNAAFGWTSDNGKLDVTLSADNLTNNRFYVTGSNYGVNRKSRLQNEPRLVKIAVSYKL</sequence>
<feature type="domain" description="TonB-dependent receptor plug" evidence="15">
    <location>
        <begin position="57"/>
        <end position="167"/>
    </location>
</feature>
<dbReference type="InterPro" id="IPR000531">
    <property type="entry name" value="Beta-barrel_TonB"/>
</dbReference>
<keyword evidence="2 11" id="KW-0813">Transport</keyword>
<evidence type="ECO:0000256" key="5">
    <source>
        <dbReference type="ARBA" id="ARBA00022692"/>
    </source>
</evidence>
<organism evidence="16 17">
    <name type="scientific">Novosphingobium capsulatum</name>
    <dbReference type="NCBI Taxonomy" id="13688"/>
    <lineage>
        <taxon>Bacteria</taxon>
        <taxon>Pseudomonadati</taxon>
        <taxon>Pseudomonadota</taxon>
        <taxon>Alphaproteobacteria</taxon>
        <taxon>Sphingomonadales</taxon>
        <taxon>Sphingomonadaceae</taxon>
        <taxon>Novosphingobium</taxon>
    </lineage>
</organism>
<name>A0ABU1ML67_9SPHN</name>
<keyword evidence="9 11" id="KW-0472">Membrane</keyword>
<comment type="subcellular location">
    <subcellularLocation>
        <location evidence="1 11">Cell outer membrane</location>
        <topology evidence="1 11">Multi-pass membrane protein</topology>
    </subcellularLocation>
</comment>
<dbReference type="InterPro" id="IPR012910">
    <property type="entry name" value="Plug_dom"/>
</dbReference>
<gene>
    <name evidence="16" type="ORF">J2792_001821</name>
</gene>
<protein>
    <submittedName>
        <fullName evidence="16">Iron complex outermembrane receptor protein</fullName>
    </submittedName>
</protein>
<feature type="chain" id="PRO_5046039104" evidence="13">
    <location>
        <begin position="29"/>
        <end position="725"/>
    </location>
</feature>
<evidence type="ECO:0000259" key="15">
    <source>
        <dbReference type="Pfam" id="PF07715"/>
    </source>
</evidence>
<evidence type="ECO:0000256" key="11">
    <source>
        <dbReference type="PROSITE-ProRule" id="PRU01360"/>
    </source>
</evidence>
<dbReference type="PANTHER" id="PTHR32552:SF81">
    <property type="entry name" value="TONB-DEPENDENT OUTER MEMBRANE RECEPTOR"/>
    <property type="match status" value="1"/>
</dbReference>
<keyword evidence="7" id="KW-0406">Ion transport</keyword>
<keyword evidence="6" id="KW-0408">Iron</keyword>
<evidence type="ECO:0000256" key="7">
    <source>
        <dbReference type="ARBA" id="ARBA00023065"/>
    </source>
</evidence>
<dbReference type="EMBL" id="JAVDRD010000004">
    <property type="protein sequence ID" value="MDR6510949.1"/>
    <property type="molecule type" value="Genomic_DNA"/>
</dbReference>
<evidence type="ECO:0000256" key="9">
    <source>
        <dbReference type="ARBA" id="ARBA00023136"/>
    </source>
</evidence>
<evidence type="ECO:0000256" key="8">
    <source>
        <dbReference type="ARBA" id="ARBA00023077"/>
    </source>
</evidence>
<dbReference type="InterPro" id="IPR036942">
    <property type="entry name" value="Beta-barrel_TonB_sf"/>
</dbReference>
<evidence type="ECO:0000256" key="2">
    <source>
        <dbReference type="ARBA" id="ARBA00022448"/>
    </source>
</evidence>
<dbReference type="Proteomes" id="UP001184150">
    <property type="component" value="Unassembled WGS sequence"/>
</dbReference>
<proteinExistence type="inferred from homology"/>
<keyword evidence="13" id="KW-0732">Signal</keyword>
<evidence type="ECO:0000313" key="16">
    <source>
        <dbReference type="EMBL" id="MDR6510949.1"/>
    </source>
</evidence>
<dbReference type="Pfam" id="PF00593">
    <property type="entry name" value="TonB_dep_Rec_b-barrel"/>
    <property type="match status" value="1"/>
</dbReference>
<keyword evidence="5 11" id="KW-0812">Transmembrane</keyword>
<evidence type="ECO:0000256" key="12">
    <source>
        <dbReference type="RuleBase" id="RU003357"/>
    </source>
</evidence>
<dbReference type="InterPro" id="IPR039426">
    <property type="entry name" value="TonB-dep_rcpt-like"/>
</dbReference>